<accession>A0ABV0U9T1</accession>
<evidence type="ECO:0000313" key="2">
    <source>
        <dbReference type="Proteomes" id="UP001482620"/>
    </source>
</evidence>
<gene>
    <name evidence="1" type="ORF">ILYODFUR_020145</name>
</gene>
<proteinExistence type="predicted"/>
<organism evidence="1 2">
    <name type="scientific">Ilyodon furcidens</name>
    <name type="common">goldbreast splitfin</name>
    <dbReference type="NCBI Taxonomy" id="33524"/>
    <lineage>
        <taxon>Eukaryota</taxon>
        <taxon>Metazoa</taxon>
        <taxon>Chordata</taxon>
        <taxon>Craniata</taxon>
        <taxon>Vertebrata</taxon>
        <taxon>Euteleostomi</taxon>
        <taxon>Actinopterygii</taxon>
        <taxon>Neopterygii</taxon>
        <taxon>Teleostei</taxon>
        <taxon>Neoteleostei</taxon>
        <taxon>Acanthomorphata</taxon>
        <taxon>Ovalentaria</taxon>
        <taxon>Atherinomorphae</taxon>
        <taxon>Cyprinodontiformes</taxon>
        <taxon>Goodeidae</taxon>
        <taxon>Ilyodon</taxon>
    </lineage>
</organism>
<dbReference type="Proteomes" id="UP001482620">
    <property type="component" value="Unassembled WGS sequence"/>
</dbReference>
<name>A0ABV0U9T1_9TELE</name>
<feature type="non-terminal residue" evidence="1">
    <location>
        <position position="1"/>
    </location>
</feature>
<reference evidence="1 2" key="1">
    <citation type="submission" date="2021-06" db="EMBL/GenBank/DDBJ databases">
        <authorList>
            <person name="Palmer J.M."/>
        </authorList>
    </citation>
    <scope>NUCLEOTIDE SEQUENCE [LARGE SCALE GENOMIC DNA]</scope>
    <source>
        <strain evidence="2">if_2019</strain>
        <tissue evidence="1">Muscle</tissue>
    </source>
</reference>
<evidence type="ECO:0000313" key="1">
    <source>
        <dbReference type="EMBL" id="MEQ2240928.1"/>
    </source>
</evidence>
<comment type="caution">
    <text evidence="1">The sequence shown here is derived from an EMBL/GenBank/DDBJ whole genome shotgun (WGS) entry which is preliminary data.</text>
</comment>
<dbReference type="EMBL" id="JAHRIQ010059985">
    <property type="protein sequence ID" value="MEQ2240928.1"/>
    <property type="molecule type" value="Genomic_DNA"/>
</dbReference>
<keyword evidence="2" id="KW-1185">Reference proteome</keyword>
<evidence type="ECO:0008006" key="3">
    <source>
        <dbReference type="Google" id="ProtNLM"/>
    </source>
</evidence>
<sequence length="117" mass="13246">AIVSVSRASFFVSALTTCFQSALHNSLHTDPYATVFRPLHEHAVTANLILLGFYVLDQHTVVLKCDVERTGYIYGYIYSFFTNKAAKLTVGRVCLRQHLGFYFLPRLLVTNLKQGFL</sequence>
<protein>
    <recommendedName>
        <fullName evidence="3">Secreted protein</fullName>
    </recommendedName>
</protein>